<organism evidence="8 9">
    <name type="scientific">Streptomyces curacoi</name>
    <dbReference type="NCBI Taxonomy" id="146536"/>
    <lineage>
        <taxon>Bacteria</taxon>
        <taxon>Bacillati</taxon>
        <taxon>Actinomycetota</taxon>
        <taxon>Actinomycetes</taxon>
        <taxon>Kitasatosporales</taxon>
        <taxon>Streptomycetaceae</taxon>
        <taxon>Streptomyces</taxon>
    </lineage>
</organism>
<dbReference type="AlphaFoldDB" id="A0A117P7L0"/>
<dbReference type="InterPro" id="IPR051784">
    <property type="entry name" value="Nod_factor_ABC_transporter"/>
</dbReference>
<keyword evidence="6" id="KW-1003">Cell membrane</keyword>
<evidence type="ECO:0000256" key="5">
    <source>
        <dbReference type="ARBA" id="ARBA00023251"/>
    </source>
</evidence>
<comment type="caution">
    <text evidence="8">The sequence shown here is derived from an EMBL/GenBank/DDBJ whole genome shotgun (WGS) entry which is preliminary data.</text>
</comment>
<feature type="transmembrane region" description="Helical" evidence="6">
    <location>
        <begin position="32"/>
        <end position="50"/>
    </location>
</feature>
<comment type="similarity">
    <text evidence="6">Belongs to the ABC-2 integral membrane protein family.</text>
</comment>
<dbReference type="Proteomes" id="UP000054024">
    <property type="component" value="Unassembled WGS sequence"/>
</dbReference>
<dbReference type="PANTHER" id="PTHR43229:SF2">
    <property type="entry name" value="NODULATION PROTEIN J"/>
    <property type="match status" value="1"/>
</dbReference>
<dbReference type="OrthoDB" id="3370990at2"/>
<evidence type="ECO:0000256" key="4">
    <source>
        <dbReference type="ARBA" id="ARBA00023136"/>
    </source>
</evidence>
<dbReference type="InterPro" id="IPR047817">
    <property type="entry name" value="ABC2_TM_bact-type"/>
</dbReference>
<keyword evidence="9" id="KW-1185">Reference proteome</keyword>
<keyword evidence="6" id="KW-0813">Transport</keyword>
<reference evidence="8 9" key="1">
    <citation type="submission" date="2015-10" db="EMBL/GenBank/DDBJ databases">
        <title>Draft genome sequence of Streptomyces curacoi DSM 40107, type strain for the species Streptomyces curacoi.</title>
        <authorList>
            <person name="Ruckert C."/>
            <person name="Winkler A."/>
            <person name="Kalinowski J."/>
            <person name="Kampfer P."/>
            <person name="Glaeser S."/>
        </authorList>
    </citation>
    <scope>NUCLEOTIDE SEQUENCE [LARGE SCALE GENOMIC DNA]</scope>
    <source>
        <strain evidence="8 9">DSM 40107</strain>
    </source>
</reference>
<feature type="transmembrane region" description="Helical" evidence="6">
    <location>
        <begin position="175"/>
        <end position="193"/>
    </location>
</feature>
<proteinExistence type="inferred from homology"/>
<feature type="domain" description="ABC transmembrane type-2" evidence="7">
    <location>
        <begin position="30"/>
        <end position="263"/>
    </location>
</feature>
<evidence type="ECO:0000256" key="6">
    <source>
        <dbReference type="RuleBase" id="RU361157"/>
    </source>
</evidence>
<dbReference type="Pfam" id="PF01061">
    <property type="entry name" value="ABC2_membrane"/>
    <property type="match status" value="1"/>
</dbReference>
<dbReference type="InterPro" id="IPR013525">
    <property type="entry name" value="ABC2_TM"/>
</dbReference>
<keyword evidence="3 6" id="KW-1133">Transmembrane helix</keyword>
<dbReference type="PANTHER" id="PTHR43229">
    <property type="entry name" value="NODULATION PROTEIN J"/>
    <property type="match status" value="1"/>
</dbReference>
<keyword evidence="2 6" id="KW-0812">Transmembrane</keyword>
<comment type="subcellular location">
    <subcellularLocation>
        <location evidence="6">Cell membrane</location>
        <topology evidence="6">Multi-pass membrane protein</topology>
    </subcellularLocation>
    <subcellularLocation>
        <location evidence="1">Membrane</location>
        <topology evidence="1">Multi-pass membrane protein</topology>
    </subcellularLocation>
</comment>
<dbReference type="GO" id="GO:0043190">
    <property type="term" value="C:ATP-binding cassette (ABC) transporter complex"/>
    <property type="evidence" value="ECO:0007669"/>
    <property type="project" value="InterPro"/>
</dbReference>
<feature type="transmembrane region" description="Helical" evidence="6">
    <location>
        <begin position="70"/>
        <end position="94"/>
    </location>
</feature>
<dbReference type="GO" id="GO:0140359">
    <property type="term" value="F:ABC-type transporter activity"/>
    <property type="evidence" value="ECO:0007669"/>
    <property type="project" value="InterPro"/>
</dbReference>
<feature type="transmembrane region" description="Helical" evidence="6">
    <location>
        <begin position="237"/>
        <end position="257"/>
    </location>
</feature>
<dbReference type="GO" id="GO:0046677">
    <property type="term" value="P:response to antibiotic"/>
    <property type="evidence" value="ECO:0007669"/>
    <property type="project" value="UniProtKB-KW"/>
</dbReference>
<dbReference type="InterPro" id="IPR000412">
    <property type="entry name" value="ABC_2_transport"/>
</dbReference>
<accession>A0A117P7L0</accession>
<dbReference type="PIRSF" id="PIRSF006648">
    <property type="entry name" value="DrrB"/>
    <property type="match status" value="1"/>
</dbReference>
<dbReference type="EMBL" id="LMWJ01000013">
    <property type="protein sequence ID" value="KUM74544.1"/>
    <property type="molecule type" value="Genomic_DNA"/>
</dbReference>
<dbReference type="RefSeq" id="WP_062150294.1">
    <property type="nucleotide sequence ID" value="NZ_KQ947988.1"/>
</dbReference>
<evidence type="ECO:0000256" key="1">
    <source>
        <dbReference type="ARBA" id="ARBA00004141"/>
    </source>
</evidence>
<sequence>MMAVLGRARWAVTDGWVVGRANMINWRRNPGLIFYCMMFPIMTVVFGYVFGSAMSVAGGGDYREFLMPGLFGQAMMFGVVTSMLAVTSAVSRGVTDRFRSMPMAQSGVALGRSFADMFSSLIELTILLGCGLLVGWRWHEGPGKALAALGLLLLWRYSLIWVGIYLGLLLPPEAAGAAYVPLLPLTMLANTFVSPEKMPGWLGAIAEWNPLSSTVSACRELFGNPGVTGGSWVAEHAIELAVAWPVLLLVLFVPLSVRRYRTLSR</sequence>
<feature type="transmembrane region" description="Helical" evidence="6">
    <location>
        <begin position="145"/>
        <end position="168"/>
    </location>
</feature>
<feature type="transmembrane region" description="Helical" evidence="6">
    <location>
        <begin position="114"/>
        <end position="139"/>
    </location>
</feature>
<gene>
    <name evidence="8" type="ORF">AQI70_16985</name>
</gene>
<protein>
    <recommendedName>
        <fullName evidence="6">Transport permease protein</fullName>
    </recommendedName>
</protein>
<dbReference type="STRING" id="146536.AQI70_16985"/>
<keyword evidence="5" id="KW-0046">Antibiotic resistance</keyword>
<evidence type="ECO:0000259" key="7">
    <source>
        <dbReference type="PROSITE" id="PS51012"/>
    </source>
</evidence>
<dbReference type="PROSITE" id="PS51012">
    <property type="entry name" value="ABC_TM2"/>
    <property type="match status" value="1"/>
</dbReference>
<evidence type="ECO:0000313" key="9">
    <source>
        <dbReference type="Proteomes" id="UP000054024"/>
    </source>
</evidence>
<evidence type="ECO:0000256" key="3">
    <source>
        <dbReference type="ARBA" id="ARBA00022989"/>
    </source>
</evidence>
<name>A0A117P7L0_9ACTN</name>
<keyword evidence="4 6" id="KW-0472">Membrane</keyword>
<evidence type="ECO:0000256" key="2">
    <source>
        <dbReference type="ARBA" id="ARBA00022692"/>
    </source>
</evidence>
<evidence type="ECO:0000313" key="8">
    <source>
        <dbReference type="EMBL" id="KUM74544.1"/>
    </source>
</evidence>